<dbReference type="CDD" id="cd24068">
    <property type="entry name" value="ASKHA_NBD_ROK_FnNanK-like"/>
    <property type="match status" value="1"/>
</dbReference>
<keyword evidence="3" id="KW-1185">Reference proteome</keyword>
<evidence type="ECO:0000313" key="3">
    <source>
        <dbReference type="Proteomes" id="UP001597497"/>
    </source>
</evidence>
<protein>
    <submittedName>
        <fullName evidence="2">ROK family protein</fullName>
    </submittedName>
</protein>
<dbReference type="SUPFAM" id="SSF53067">
    <property type="entry name" value="Actin-like ATPase domain"/>
    <property type="match status" value="1"/>
</dbReference>
<sequence>MKRFAVGIDIGGTKVAIGLVCPEGELLAQQRIPMDRQASAEEMVARIMTTTEELLEANDLRIGDAAGIGIGAPGPLDTSRGILDCPPNLPEWHGFAVVEAMKQHVPASVPIRMENDATAAALAEKWVGAAQNEDHFVYLTISTGIGAGVYTHGRLVTGMSGNAGDVGHIVIDPSQGTCPCGQKGCWEHVASGTAIARQAAALMEQPGDKPRDKPRDAREVFEAYAAGDERMTALVEQVFTYIGMGCVTLINILDPQKIVIGGGVSQVGDPLFHSVQQYVRQYALSPKGKQTEIVPAHLHQGAGVIGAAALIWVS</sequence>
<comment type="similarity">
    <text evidence="1">Belongs to the ROK (NagC/XylR) family.</text>
</comment>
<dbReference type="PROSITE" id="PS01125">
    <property type="entry name" value="ROK"/>
    <property type="match status" value="1"/>
</dbReference>
<accession>A0ABW5R8H5</accession>
<comment type="caution">
    <text evidence="2">The sequence shown here is derived from an EMBL/GenBank/DDBJ whole genome shotgun (WGS) entry which is preliminary data.</text>
</comment>
<dbReference type="EMBL" id="JBHUMM010000007">
    <property type="protein sequence ID" value="MFD2670884.1"/>
    <property type="molecule type" value="Genomic_DNA"/>
</dbReference>
<dbReference type="Proteomes" id="UP001597497">
    <property type="component" value="Unassembled WGS sequence"/>
</dbReference>
<evidence type="ECO:0000313" key="2">
    <source>
        <dbReference type="EMBL" id="MFD2670884.1"/>
    </source>
</evidence>
<reference evidence="3" key="1">
    <citation type="journal article" date="2019" name="Int. J. Syst. Evol. Microbiol.">
        <title>The Global Catalogue of Microorganisms (GCM) 10K type strain sequencing project: providing services to taxonomists for standard genome sequencing and annotation.</title>
        <authorList>
            <consortium name="The Broad Institute Genomics Platform"/>
            <consortium name="The Broad Institute Genome Sequencing Center for Infectious Disease"/>
            <person name="Wu L."/>
            <person name="Ma J."/>
        </authorList>
    </citation>
    <scope>NUCLEOTIDE SEQUENCE [LARGE SCALE GENOMIC DNA]</scope>
    <source>
        <strain evidence="3">KCTC 33676</strain>
    </source>
</reference>
<dbReference type="InterPro" id="IPR000600">
    <property type="entry name" value="ROK"/>
</dbReference>
<organism evidence="2 3">
    <name type="scientific">Marinicrinis sediminis</name>
    <dbReference type="NCBI Taxonomy" id="1652465"/>
    <lineage>
        <taxon>Bacteria</taxon>
        <taxon>Bacillati</taxon>
        <taxon>Bacillota</taxon>
        <taxon>Bacilli</taxon>
        <taxon>Bacillales</taxon>
        <taxon>Paenibacillaceae</taxon>
    </lineage>
</organism>
<evidence type="ECO:0000256" key="1">
    <source>
        <dbReference type="ARBA" id="ARBA00006479"/>
    </source>
</evidence>
<gene>
    <name evidence="2" type="ORF">ACFSUC_04590</name>
</gene>
<dbReference type="Gene3D" id="3.30.420.40">
    <property type="match status" value="2"/>
</dbReference>
<dbReference type="InterPro" id="IPR049874">
    <property type="entry name" value="ROK_cs"/>
</dbReference>
<dbReference type="Pfam" id="PF00480">
    <property type="entry name" value="ROK"/>
    <property type="match status" value="1"/>
</dbReference>
<name>A0ABW5R8H5_9BACL</name>
<dbReference type="InterPro" id="IPR043129">
    <property type="entry name" value="ATPase_NBD"/>
</dbReference>
<dbReference type="PANTHER" id="PTHR18964:SF149">
    <property type="entry name" value="BIFUNCTIONAL UDP-N-ACETYLGLUCOSAMINE 2-EPIMERASE_N-ACETYLMANNOSAMINE KINASE"/>
    <property type="match status" value="1"/>
</dbReference>
<dbReference type="PANTHER" id="PTHR18964">
    <property type="entry name" value="ROK (REPRESSOR, ORF, KINASE) FAMILY"/>
    <property type="match status" value="1"/>
</dbReference>
<proteinExistence type="inferred from homology"/>
<dbReference type="RefSeq" id="WP_379928308.1">
    <property type="nucleotide sequence ID" value="NZ_JBHUMM010000007.1"/>
</dbReference>